<accession>A0A1A0HBH4</accession>
<dbReference type="InterPro" id="IPR053239">
    <property type="entry name" value="Dual_spec_PTase"/>
</dbReference>
<sequence>MATTERSFSNSPEDLSDDSLISSKLKEQYLPGIVPLTEGSSIQVPVHSMIRASHSGHEEIKDTFDGPSCNHQNASVSDSLSPSRAEASSIPSTSGEMINTSPLNLTCVKSKRSSSTSNDLSHERDRFRARFESFNTPKWATIEDQDANVESGCQECEDISTKTKKLNIKHPTECCLAKSAMKLTIKYSSDNKTSPLDRKSTQFRKYKQCPGSQATQILDLRFITPEQLSVALSWYFNTPLPPTDHMFPWLHGLHPENFAQRSFFGSQTESSVNLISSKVHGESRKPDLARFIMCVDTTGHSTEARVKTLRNTVAVDEILQRIEVARSEARCLVKDLIDRLFLANDYFNLDVSSFTEAIILDCLETGFMPNFVDSDPRRGISLRNFQIQVNKAAACADFIVYCYKLTHEKNSCKCMSFARLLKVAQIVEDMKQPFKYDVFVFGQHKINLAGFPEIWSLRDNSNVLAGTDVRKKTQLHFPGLEKLKLEIFDSWDADFQVKEKLETTVMSAASKLHLNVWLGNLWDHQVMMLFLKGEPESYSEECLQIIPLDESKDNYCDSRLSLLTRCSTMPPDSNIISLLPPPRSHWQLFVHCHNDALFPSQSLLNDLLFKYTISSRKASEVSEIYQLDFPSSGSIGFGDCRQENLISIVNTCKLLYLYSSSVSEDSIASLIYCSDGYTELTLLIFCFLMYAEDIPLETAMLKLHLEYGRPYYAFNSDVQVLRKLETILRKYSPKKLSDNIIWSQGETISQNEINEIFLKTKQRSTQDQNSIPRKFRLGYIASDSSSDTDDSDSECESEETERTSVLERSWVEDLEGSLPSRILPYIYLGSLKHANNLTILSKLDITKIISVGEPLEWLSKPGFQSDHDVEVESVGDGKVEIFHIRRKRLRHQTLEPQCNVTSVIKLNNLLDDGIDDLSRSLPQVLEYIDQEYKQSEGSTKFLIHCRVGVSRSATVVIAEVMRRLKLNLPQAYLYVRVRRLNIVIQPNLRFMYELFKWEEKERERSVISHQEYIQSPNYDLRVTDWFVMCREINRLNMPFILP</sequence>
<dbReference type="GeneID" id="30028897"/>
<evidence type="ECO:0000259" key="5">
    <source>
        <dbReference type="PROSITE" id="PS50056"/>
    </source>
</evidence>
<evidence type="ECO:0000256" key="1">
    <source>
        <dbReference type="ARBA" id="ARBA00022801"/>
    </source>
</evidence>
<feature type="domain" description="Tyrosine specific protein phosphatases" evidence="5">
    <location>
        <begin position="919"/>
        <end position="990"/>
    </location>
</feature>
<reference evidence="6 7" key="1">
    <citation type="submission" date="2016-05" db="EMBL/GenBank/DDBJ databases">
        <title>Comparative genomics of biotechnologically important yeasts.</title>
        <authorList>
            <consortium name="DOE Joint Genome Institute"/>
            <person name="Riley R."/>
            <person name="Haridas S."/>
            <person name="Wolfe K.H."/>
            <person name="Lopes M.R."/>
            <person name="Hittinger C.T."/>
            <person name="Goker M."/>
            <person name="Salamov A."/>
            <person name="Wisecaver J."/>
            <person name="Long T.M."/>
            <person name="Aerts A.L."/>
            <person name="Barry K."/>
            <person name="Choi C."/>
            <person name="Clum A."/>
            <person name="Coughlan A.Y."/>
            <person name="Deshpande S."/>
            <person name="Douglass A.P."/>
            <person name="Hanson S.J."/>
            <person name="Klenk H.-P."/>
            <person name="LaButti K."/>
            <person name="Lapidus A."/>
            <person name="Lindquist E."/>
            <person name="Lipzen A."/>
            <person name="Meier-kolthoff J.P."/>
            <person name="Ohm R.A."/>
            <person name="Otillar R.P."/>
            <person name="Pangilinan J."/>
            <person name="Peng Y."/>
            <person name="Rokas A."/>
            <person name="Rosa C.A."/>
            <person name="Scheuner C."/>
            <person name="Sibirny A.A."/>
            <person name="Slot J.C."/>
            <person name="Stielow J.B."/>
            <person name="Sun H."/>
            <person name="Kurtzman C.P."/>
            <person name="Blackwell M."/>
            <person name="Grigoriev I.V."/>
            <person name="Jeffries T.W."/>
        </authorList>
    </citation>
    <scope>NUCLEOTIDE SEQUENCE [LARGE SCALE GENOMIC DNA]</scope>
    <source>
        <strain evidence="6 7">NRRL YB-4993</strain>
    </source>
</reference>
<dbReference type="AlphaFoldDB" id="A0A1A0HBH4"/>
<dbReference type="InterPro" id="IPR047949">
    <property type="entry name" value="PPS1_DSP"/>
</dbReference>
<dbReference type="InterPro" id="IPR000387">
    <property type="entry name" value="Tyr_Pase_dom"/>
</dbReference>
<dbReference type="Pfam" id="PF00782">
    <property type="entry name" value="DSPc"/>
    <property type="match status" value="1"/>
</dbReference>
<feature type="domain" description="Tyrosine-protein phosphatase" evidence="4">
    <location>
        <begin position="818"/>
        <end position="1003"/>
    </location>
</feature>
<proteinExistence type="predicted"/>
<protein>
    <submittedName>
        <fullName evidence="6">Uncharacterized protein</fullName>
    </submittedName>
</protein>
<dbReference type="GO" id="GO:0033260">
    <property type="term" value="P:nuclear DNA replication"/>
    <property type="evidence" value="ECO:0007669"/>
    <property type="project" value="InterPro"/>
</dbReference>
<dbReference type="CDD" id="cd14516">
    <property type="entry name" value="DSP_fungal_PPS1"/>
    <property type="match status" value="1"/>
</dbReference>
<dbReference type="EMBL" id="LXTC01000003">
    <property type="protein sequence ID" value="OBA21227.1"/>
    <property type="molecule type" value="Genomic_DNA"/>
</dbReference>
<feature type="compositionally biased region" description="Basic and acidic residues" evidence="3">
    <location>
        <begin position="55"/>
        <end position="64"/>
    </location>
</feature>
<dbReference type="InterPro" id="IPR029021">
    <property type="entry name" value="Prot-tyrosine_phosphatase-like"/>
</dbReference>
<evidence type="ECO:0000259" key="4">
    <source>
        <dbReference type="PROSITE" id="PS50054"/>
    </source>
</evidence>
<gene>
    <name evidence="6" type="ORF">METBIDRAFT_31801</name>
</gene>
<dbReference type="PANTHER" id="PTHR47550:SF1">
    <property type="entry name" value="DUAL SPECIFICITY PROTEIN PHOSPHATASE PPS1"/>
    <property type="match status" value="1"/>
</dbReference>
<dbReference type="OrthoDB" id="273181at2759"/>
<dbReference type="Proteomes" id="UP000092555">
    <property type="component" value="Unassembled WGS sequence"/>
</dbReference>
<dbReference type="PROSITE" id="PS50054">
    <property type="entry name" value="TYR_PHOSPHATASE_DUAL"/>
    <property type="match status" value="1"/>
</dbReference>
<dbReference type="STRING" id="869754.A0A1A0HBH4"/>
<name>A0A1A0HBH4_9ASCO</name>
<dbReference type="InterPro" id="IPR020422">
    <property type="entry name" value="TYR_PHOSPHATASE_DUAL_dom"/>
</dbReference>
<evidence type="ECO:0000313" key="7">
    <source>
        <dbReference type="Proteomes" id="UP000092555"/>
    </source>
</evidence>
<keyword evidence="2" id="KW-0904">Protein phosphatase</keyword>
<feature type="compositionally biased region" description="Acidic residues" evidence="3">
    <location>
        <begin position="786"/>
        <end position="799"/>
    </location>
</feature>
<dbReference type="SMART" id="SM00195">
    <property type="entry name" value="DSPc"/>
    <property type="match status" value="1"/>
</dbReference>
<dbReference type="Gene3D" id="3.90.190.10">
    <property type="entry name" value="Protein tyrosine phosphatase superfamily"/>
    <property type="match status" value="1"/>
</dbReference>
<feature type="region of interest" description="Disordered" evidence="3">
    <location>
        <begin position="781"/>
        <end position="802"/>
    </location>
</feature>
<keyword evidence="7" id="KW-1185">Reference proteome</keyword>
<organism evidence="6 7">
    <name type="scientific">Metschnikowia bicuspidata var. bicuspidata NRRL YB-4993</name>
    <dbReference type="NCBI Taxonomy" id="869754"/>
    <lineage>
        <taxon>Eukaryota</taxon>
        <taxon>Fungi</taxon>
        <taxon>Dikarya</taxon>
        <taxon>Ascomycota</taxon>
        <taxon>Saccharomycotina</taxon>
        <taxon>Pichiomycetes</taxon>
        <taxon>Metschnikowiaceae</taxon>
        <taxon>Metschnikowia</taxon>
    </lineage>
</organism>
<dbReference type="PANTHER" id="PTHR47550">
    <property type="entry name" value="DUAL SPECIFICITY PROTEIN PHOSPHATASE PPS1"/>
    <property type="match status" value="1"/>
</dbReference>
<dbReference type="GO" id="GO:0005634">
    <property type="term" value="C:nucleus"/>
    <property type="evidence" value="ECO:0007669"/>
    <property type="project" value="GOC"/>
</dbReference>
<dbReference type="GO" id="GO:0008138">
    <property type="term" value="F:protein tyrosine/serine/threonine phosphatase activity"/>
    <property type="evidence" value="ECO:0007669"/>
    <property type="project" value="InterPro"/>
</dbReference>
<comment type="caution">
    <text evidence="6">The sequence shown here is derived from an EMBL/GenBank/DDBJ whole genome shotgun (WGS) entry which is preliminary data.</text>
</comment>
<dbReference type="SUPFAM" id="SSF52799">
    <property type="entry name" value="(Phosphotyrosine protein) phosphatases II"/>
    <property type="match status" value="1"/>
</dbReference>
<dbReference type="RefSeq" id="XP_018711737.1">
    <property type="nucleotide sequence ID" value="XM_018855921.1"/>
</dbReference>
<evidence type="ECO:0000313" key="6">
    <source>
        <dbReference type="EMBL" id="OBA21227.1"/>
    </source>
</evidence>
<evidence type="ECO:0000256" key="2">
    <source>
        <dbReference type="ARBA" id="ARBA00022912"/>
    </source>
</evidence>
<feature type="region of interest" description="Disordered" evidence="3">
    <location>
        <begin position="54"/>
        <end position="96"/>
    </location>
</feature>
<dbReference type="PROSITE" id="PS50056">
    <property type="entry name" value="TYR_PHOSPHATASE_2"/>
    <property type="match status" value="1"/>
</dbReference>
<dbReference type="PROSITE" id="PS00383">
    <property type="entry name" value="TYR_PHOSPHATASE_1"/>
    <property type="match status" value="1"/>
</dbReference>
<dbReference type="InterPro" id="IPR016130">
    <property type="entry name" value="Tyr_Pase_AS"/>
</dbReference>
<keyword evidence="1" id="KW-0378">Hydrolase</keyword>
<dbReference type="InterPro" id="IPR000340">
    <property type="entry name" value="Dual-sp_phosphatase_cat-dom"/>
</dbReference>
<evidence type="ECO:0000256" key="3">
    <source>
        <dbReference type="SAM" id="MobiDB-lite"/>
    </source>
</evidence>
<feature type="compositionally biased region" description="Polar residues" evidence="3">
    <location>
        <begin position="69"/>
        <end position="82"/>
    </location>
</feature>